<organism evidence="4 5">
    <name type="scientific">Hyaloscypha variabilis (strain UAMH 11265 / GT02V1 / F)</name>
    <name type="common">Meliniomyces variabilis</name>
    <dbReference type="NCBI Taxonomy" id="1149755"/>
    <lineage>
        <taxon>Eukaryota</taxon>
        <taxon>Fungi</taxon>
        <taxon>Dikarya</taxon>
        <taxon>Ascomycota</taxon>
        <taxon>Pezizomycotina</taxon>
        <taxon>Leotiomycetes</taxon>
        <taxon>Helotiales</taxon>
        <taxon>Hyaloscyphaceae</taxon>
        <taxon>Hyaloscypha</taxon>
        <taxon>Hyaloscypha variabilis</taxon>
    </lineage>
</organism>
<proteinExistence type="inferred from homology"/>
<protein>
    <submittedName>
        <fullName evidence="4">NAD(P)-binding protein</fullName>
    </submittedName>
</protein>
<name>A0A2J6QW26_HYAVF</name>
<dbReference type="InterPro" id="IPR001509">
    <property type="entry name" value="Epimerase_deHydtase"/>
</dbReference>
<dbReference type="EMBL" id="KZ613967">
    <property type="protein sequence ID" value="PMD30453.1"/>
    <property type="molecule type" value="Genomic_DNA"/>
</dbReference>
<gene>
    <name evidence="4" type="ORF">L207DRAFT_549423</name>
</gene>
<dbReference type="Gene3D" id="3.40.50.720">
    <property type="entry name" value="NAD(P)-binding Rossmann-like Domain"/>
    <property type="match status" value="1"/>
</dbReference>
<keyword evidence="1" id="KW-0560">Oxidoreductase</keyword>
<evidence type="ECO:0000256" key="1">
    <source>
        <dbReference type="ARBA" id="ARBA00023002"/>
    </source>
</evidence>
<dbReference type="Pfam" id="PF01370">
    <property type="entry name" value="Epimerase"/>
    <property type="match status" value="1"/>
</dbReference>
<dbReference type="CDD" id="cd05227">
    <property type="entry name" value="AR_SDR_e"/>
    <property type="match status" value="1"/>
</dbReference>
<feature type="domain" description="NAD-dependent epimerase/dehydratase" evidence="3">
    <location>
        <begin position="9"/>
        <end position="248"/>
    </location>
</feature>
<evidence type="ECO:0000256" key="2">
    <source>
        <dbReference type="ARBA" id="ARBA00023445"/>
    </source>
</evidence>
<dbReference type="Proteomes" id="UP000235786">
    <property type="component" value="Unassembled WGS sequence"/>
</dbReference>
<reference evidence="4 5" key="1">
    <citation type="submission" date="2016-04" db="EMBL/GenBank/DDBJ databases">
        <title>A degradative enzymes factory behind the ericoid mycorrhizal symbiosis.</title>
        <authorList>
            <consortium name="DOE Joint Genome Institute"/>
            <person name="Martino E."/>
            <person name="Morin E."/>
            <person name="Grelet G."/>
            <person name="Kuo A."/>
            <person name="Kohler A."/>
            <person name="Daghino S."/>
            <person name="Barry K."/>
            <person name="Choi C."/>
            <person name="Cichocki N."/>
            <person name="Clum A."/>
            <person name="Copeland A."/>
            <person name="Hainaut M."/>
            <person name="Haridas S."/>
            <person name="Labutti K."/>
            <person name="Lindquist E."/>
            <person name="Lipzen A."/>
            <person name="Khouja H.-R."/>
            <person name="Murat C."/>
            <person name="Ohm R."/>
            <person name="Olson A."/>
            <person name="Spatafora J."/>
            <person name="Veneault-Fourrey C."/>
            <person name="Henrissat B."/>
            <person name="Grigoriev I."/>
            <person name="Martin F."/>
            <person name="Perotto S."/>
        </authorList>
    </citation>
    <scope>NUCLEOTIDE SEQUENCE [LARGE SCALE GENOMIC DNA]</scope>
    <source>
        <strain evidence="4 5">F</strain>
    </source>
</reference>
<dbReference type="SUPFAM" id="SSF51735">
    <property type="entry name" value="NAD(P)-binding Rossmann-fold domains"/>
    <property type="match status" value="1"/>
</dbReference>
<dbReference type="PANTHER" id="PTHR10366:SF564">
    <property type="entry name" value="STEROL-4-ALPHA-CARBOXYLATE 3-DEHYDROGENASE, DECARBOXYLATING"/>
    <property type="match status" value="1"/>
</dbReference>
<evidence type="ECO:0000259" key="3">
    <source>
        <dbReference type="Pfam" id="PF01370"/>
    </source>
</evidence>
<dbReference type="PANTHER" id="PTHR10366">
    <property type="entry name" value="NAD DEPENDENT EPIMERASE/DEHYDRATASE"/>
    <property type="match status" value="1"/>
</dbReference>
<evidence type="ECO:0000313" key="5">
    <source>
        <dbReference type="Proteomes" id="UP000235786"/>
    </source>
</evidence>
<sequence length="347" mass="37218">MATPAATTVLVTGGSGFIGSHIILQLLAAGYTVRTTVRSLKREAEVRQTLKDAGAVGDDRLSFFAADLTKDEGWSEAVAGCTYVLHVASPFPLALPKHEDDLIIPAREGALRVLRASKDAGVKRVVLTSSFAAVGYGHPARETPFTEEDWSILDGKVPVPPYQKSKTIAEKAAWDWIKSDGGSLELVVVNPVGVFGPVLGKDYSTSIEIVKKALDGSVPGCPKVSLGAVDVRDIADLEIRAMTDPAAKGERFIGTNDGASVSILDIAKILRKARPDQSKKAPTRELPNWLVHAVAFFDSSIRQILPELGHAPQISNEKAKRVLGWKPRSTEDGIVATADSLFQHKIL</sequence>
<evidence type="ECO:0000313" key="4">
    <source>
        <dbReference type="EMBL" id="PMD30453.1"/>
    </source>
</evidence>
<dbReference type="AlphaFoldDB" id="A0A2J6QW26"/>
<dbReference type="InterPro" id="IPR050425">
    <property type="entry name" value="NAD(P)_dehydrat-like"/>
</dbReference>
<dbReference type="GO" id="GO:0016616">
    <property type="term" value="F:oxidoreductase activity, acting on the CH-OH group of donors, NAD or NADP as acceptor"/>
    <property type="evidence" value="ECO:0007669"/>
    <property type="project" value="TreeGrafter"/>
</dbReference>
<dbReference type="FunFam" id="3.40.50.720:FF:000336">
    <property type="entry name" value="Aldehyde reductase"/>
    <property type="match status" value="1"/>
</dbReference>
<keyword evidence="5" id="KW-1185">Reference proteome</keyword>
<dbReference type="OrthoDB" id="2735536at2759"/>
<dbReference type="InterPro" id="IPR036291">
    <property type="entry name" value="NAD(P)-bd_dom_sf"/>
</dbReference>
<comment type="similarity">
    <text evidence="2">Belongs to the NAD(P)-dependent epimerase/dehydratase family. Dihydroflavonol-4-reductase subfamily.</text>
</comment>
<dbReference type="STRING" id="1149755.A0A2J6QW26"/>
<accession>A0A2J6QW26</accession>